<dbReference type="AlphaFoldDB" id="A0A5E4XJP8"/>
<feature type="compositionally biased region" description="Polar residues" evidence="1">
    <location>
        <begin position="82"/>
        <end position="92"/>
    </location>
</feature>
<name>A0A5E4XJP8_9BURK</name>
<reference evidence="3 4" key="1">
    <citation type="submission" date="2019-08" db="EMBL/GenBank/DDBJ databases">
        <authorList>
            <person name="Peeters C."/>
        </authorList>
    </citation>
    <scope>NUCLEOTIDE SEQUENCE [LARGE SCALE GENOMIC DNA]</scope>
    <source>
        <strain evidence="3 4">LMG 31109</strain>
    </source>
</reference>
<sequence>MQTHSTRGFRGCGPEWRAALAAAMAVMLGAGANAANAADAASATTNANAAAAMADAPQTVGSPEGGVRAGCVEVEVNGQRSPSYDCLTNQLQPSSSPAAAGRAPGLESEDIANRPGNQVGGQFNWSATSQRMGNSFGHSATPQRPATPPPAPLIPGR</sequence>
<accession>A0A5E4XJP8</accession>
<dbReference type="EMBL" id="CABPSC010000018">
    <property type="protein sequence ID" value="VVE36547.1"/>
    <property type="molecule type" value="Genomic_DNA"/>
</dbReference>
<evidence type="ECO:0000256" key="1">
    <source>
        <dbReference type="SAM" id="MobiDB-lite"/>
    </source>
</evidence>
<feature type="chain" id="PRO_5023078435" evidence="2">
    <location>
        <begin position="38"/>
        <end position="157"/>
    </location>
</feature>
<proteinExistence type="predicted"/>
<evidence type="ECO:0000313" key="3">
    <source>
        <dbReference type="EMBL" id="VVE36547.1"/>
    </source>
</evidence>
<evidence type="ECO:0000256" key="2">
    <source>
        <dbReference type="SAM" id="SignalP"/>
    </source>
</evidence>
<gene>
    <name evidence="3" type="ORF">PNO31109_03926</name>
</gene>
<feature type="signal peptide" evidence="2">
    <location>
        <begin position="1"/>
        <end position="37"/>
    </location>
</feature>
<feature type="region of interest" description="Disordered" evidence="1">
    <location>
        <begin position="82"/>
        <end position="157"/>
    </location>
</feature>
<protein>
    <submittedName>
        <fullName evidence="3">Uncharacterized protein</fullName>
    </submittedName>
</protein>
<organism evidence="3 4">
    <name type="scientific">Pandoraea nosoerga</name>
    <dbReference type="NCBI Taxonomy" id="2508296"/>
    <lineage>
        <taxon>Bacteria</taxon>
        <taxon>Pseudomonadati</taxon>
        <taxon>Pseudomonadota</taxon>
        <taxon>Betaproteobacteria</taxon>
        <taxon>Burkholderiales</taxon>
        <taxon>Burkholderiaceae</taxon>
        <taxon>Pandoraea</taxon>
    </lineage>
</organism>
<dbReference type="RefSeq" id="WP_150557139.1">
    <property type="nucleotide sequence ID" value="NZ_CABPSC010000018.1"/>
</dbReference>
<keyword evidence="2" id="KW-0732">Signal</keyword>
<feature type="compositionally biased region" description="Polar residues" evidence="1">
    <location>
        <begin position="120"/>
        <end position="138"/>
    </location>
</feature>
<feature type="compositionally biased region" description="Low complexity" evidence="1">
    <location>
        <begin position="93"/>
        <end position="105"/>
    </location>
</feature>
<dbReference type="OrthoDB" id="6025249at2"/>
<dbReference type="Proteomes" id="UP000367825">
    <property type="component" value="Unassembled WGS sequence"/>
</dbReference>
<evidence type="ECO:0000313" key="4">
    <source>
        <dbReference type="Proteomes" id="UP000367825"/>
    </source>
</evidence>
<keyword evidence="4" id="KW-1185">Reference proteome</keyword>
<feature type="compositionally biased region" description="Pro residues" evidence="1">
    <location>
        <begin position="145"/>
        <end position="157"/>
    </location>
</feature>